<dbReference type="OrthoDB" id="122962at2"/>
<gene>
    <name evidence="2" type="ORF">ESZ00_00155</name>
</gene>
<comment type="caution">
    <text evidence="2">The sequence shown here is derived from an EMBL/GenBank/DDBJ whole genome shotgun (WGS) entry which is preliminary data.</text>
</comment>
<sequence length="70" mass="7942">MRETLSIWFFAGILFGAYGLVITIEGLWELGHPLAHPPVLNSLHPAVWWGAFMFIAGLIYTIKFWPKKLG</sequence>
<evidence type="ECO:0000313" key="2">
    <source>
        <dbReference type="EMBL" id="RXS96416.1"/>
    </source>
</evidence>
<feature type="transmembrane region" description="Helical" evidence="1">
    <location>
        <begin position="7"/>
        <end position="28"/>
    </location>
</feature>
<feature type="transmembrane region" description="Helical" evidence="1">
    <location>
        <begin position="48"/>
        <end position="65"/>
    </location>
</feature>
<reference evidence="2 3" key="1">
    <citation type="journal article" date="2016" name="Int. J. Syst. Evol. Microbiol.">
        <title>Acidipila dinghuensis sp. nov., an acidobacterium isolated from forest soil.</title>
        <authorList>
            <person name="Jiang Y.W."/>
            <person name="Wang J."/>
            <person name="Chen M.H."/>
            <person name="Lv Y.Y."/>
            <person name="Qiu L.H."/>
        </authorList>
    </citation>
    <scope>NUCLEOTIDE SEQUENCE [LARGE SCALE GENOMIC DNA]</scope>
    <source>
        <strain evidence="2 3">DHOF10</strain>
    </source>
</reference>
<dbReference type="AlphaFoldDB" id="A0A4Q1SFU0"/>
<organism evidence="2 3">
    <name type="scientific">Silvibacterium dinghuense</name>
    <dbReference type="NCBI Taxonomy" id="1560006"/>
    <lineage>
        <taxon>Bacteria</taxon>
        <taxon>Pseudomonadati</taxon>
        <taxon>Acidobacteriota</taxon>
        <taxon>Terriglobia</taxon>
        <taxon>Terriglobales</taxon>
        <taxon>Acidobacteriaceae</taxon>
        <taxon>Silvibacterium</taxon>
    </lineage>
</organism>
<keyword evidence="1" id="KW-0472">Membrane</keyword>
<accession>A0A4Q1SFU0</accession>
<keyword evidence="1" id="KW-1133">Transmembrane helix</keyword>
<evidence type="ECO:0000313" key="3">
    <source>
        <dbReference type="Proteomes" id="UP000290253"/>
    </source>
</evidence>
<name>A0A4Q1SFU0_9BACT</name>
<protein>
    <submittedName>
        <fullName evidence="2">Uncharacterized protein</fullName>
    </submittedName>
</protein>
<keyword evidence="1" id="KW-0812">Transmembrane</keyword>
<dbReference type="Proteomes" id="UP000290253">
    <property type="component" value="Unassembled WGS sequence"/>
</dbReference>
<proteinExistence type="predicted"/>
<dbReference type="RefSeq" id="WP_129206165.1">
    <property type="nucleotide sequence ID" value="NZ_BMGU01000001.1"/>
</dbReference>
<keyword evidence="3" id="KW-1185">Reference proteome</keyword>
<evidence type="ECO:0000256" key="1">
    <source>
        <dbReference type="SAM" id="Phobius"/>
    </source>
</evidence>
<dbReference type="EMBL" id="SDMK01000001">
    <property type="protein sequence ID" value="RXS96416.1"/>
    <property type="molecule type" value="Genomic_DNA"/>
</dbReference>